<organism evidence="2 3">
    <name type="scientific">Actinomyces ruminicola</name>
    <dbReference type="NCBI Taxonomy" id="332524"/>
    <lineage>
        <taxon>Bacteria</taxon>
        <taxon>Bacillati</taxon>
        <taxon>Actinomycetota</taxon>
        <taxon>Actinomycetes</taxon>
        <taxon>Actinomycetales</taxon>
        <taxon>Actinomycetaceae</taxon>
        <taxon>Actinomyces</taxon>
    </lineage>
</organism>
<name>A0A1G9RME7_9ACTO</name>
<protein>
    <submittedName>
        <fullName evidence="2">Uncharacterized conserved protein</fullName>
    </submittedName>
</protein>
<sequence>MPATVYIRFDVDARVHATPRRLHAAWGHVLDLPAGISPARARHLPSLAHRTPHDAPGPKPYCLGQMDESPGMIGIELRILNDHLLETLDAWLAWGGVLPLGDGAEHTVLAAALEAQVLEQSSWEELAATCEHNAWSIQLLSPTVFTTRGRHSPGITPTSLATSLHSRWRRWSPQTAPTLPEHAHLERLLAMEDATHAVDVGLGMPRRDRRGRLADRRIPARAGELRICGPTGTPTTAAFSRLMALARYTNVGSHTAYGMGVIDVIPDPLP</sequence>
<dbReference type="Gene3D" id="3.30.70.1900">
    <property type="match status" value="1"/>
</dbReference>
<evidence type="ECO:0000313" key="3">
    <source>
        <dbReference type="Proteomes" id="UP000199671"/>
    </source>
</evidence>
<evidence type="ECO:0000313" key="2">
    <source>
        <dbReference type="EMBL" id="SDM24436.1"/>
    </source>
</evidence>
<dbReference type="EMBL" id="FNHU01000001">
    <property type="protein sequence ID" value="SDM24436.1"/>
    <property type="molecule type" value="Genomic_DNA"/>
</dbReference>
<evidence type="ECO:0000259" key="1">
    <source>
        <dbReference type="Pfam" id="PF10040"/>
    </source>
</evidence>
<dbReference type="InterPro" id="IPR019267">
    <property type="entry name" value="CRISPR-assoc_Cas6_C"/>
</dbReference>
<dbReference type="OrthoDB" id="3248825at2"/>
<dbReference type="Proteomes" id="UP000199671">
    <property type="component" value="Unassembled WGS sequence"/>
</dbReference>
<dbReference type="Pfam" id="PF10040">
    <property type="entry name" value="CRISPR_Cas6"/>
    <property type="match status" value="1"/>
</dbReference>
<gene>
    <name evidence="2" type="ORF">SAMN04487766_10164</name>
</gene>
<proteinExistence type="predicted"/>
<feature type="domain" description="CRISPR-associated protein Cas6 C-terminal" evidence="1">
    <location>
        <begin position="137"/>
        <end position="261"/>
    </location>
</feature>
<reference evidence="2 3" key="1">
    <citation type="submission" date="2016-10" db="EMBL/GenBank/DDBJ databases">
        <authorList>
            <person name="de Groot N.N."/>
        </authorList>
    </citation>
    <scope>NUCLEOTIDE SEQUENCE [LARGE SCALE GENOMIC DNA]</scope>
    <source>
        <strain evidence="2 3">KPR-7B</strain>
    </source>
</reference>
<accession>A0A1G9RME7</accession>
<dbReference type="AlphaFoldDB" id="A0A1G9RME7"/>